<dbReference type="Proteomes" id="UP001215216">
    <property type="component" value="Chromosome"/>
</dbReference>
<reference evidence="1 2" key="1">
    <citation type="submission" date="2023-03" db="EMBL/GenBank/DDBJ databases">
        <title>Complete genome of Arcanobacterium canis strain DSM 25104 isolated in 2010 from a canine otitis externa in Germany.</title>
        <authorList>
            <person name="Borowiak M."/>
            <person name="Kreitlow A."/>
            <person name="Malorny B."/>
            <person name="Laemmler C."/>
            <person name="Prenger-Berninghoff E."/>
            <person name="Ploetz M."/>
            <person name="Abdulmawjood A."/>
        </authorList>
    </citation>
    <scope>NUCLEOTIDE SEQUENCE [LARGE SCALE GENOMIC DNA]</scope>
    <source>
        <strain evidence="1 2">DSM 25104</strain>
    </source>
</reference>
<name>A0ABY8FZD8_9ACTO</name>
<sequence>MTTIVMLLAVTYLLLSTVTAWYIHGVARDCAFEGARLASLDGSSLDIGRQRARELLAATLGPYLRAVVTSEESGEVMTLRIGVDYPLPSVLGTKAEVSASVRKE</sequence>
<gene>
    <name evidence="1" type="ORF">P7079_02600</name>
</gene>
<dbReference type="EMBL" id="CP121208">
    <property type="protein sequence ID" value="WFM83887.1"/>
    <property type="molecule type" value="Genomic_DNA"/>
</dbReference>
<evidence type="ECO:0008006" key="3">
    <source>
        <dbReference type="Google" id="ProtNLM"/>
    </source>
</evidence>
<dbReference type="RefSeq" id="WP_278013282.1">
    <property type="nucleotide sequence ID" value="NZ_CP121208.1"/>
</dbReference>
<keyword evidence="2" id="KW-1185">Reference proteome</keyword>
<proteinExistence type="predicted"/>
<evidence type="ECO:0000313" key="2">
    <source>
        <dbReference type="Proteomes" id="UP001215216"/>
    </source>
</evidence>
<protein>
    <recommendedName>
        <fullName evidence="3">TadE-like protein</fullName>
    </recommendedName>
</protein>
<organism evidence="1 2">
    <name type="scientific">Arcanobacterium canis</name>
    <dbReference type="NCBI Taxonomy" id="999183"/>
    <lineage>
        <taxon>Bacteria</taxon>
        <taxon>Bacillati</taxon>
        <taxon>Actinomycetota</taxon>
        <taxon>Actinomycetes</taxon>
        <taxon>Actinomycetales</taxon>
        <taxon>Actinomycetaceae</taxon>
        <taxon>Arcanobacterium</taxon>
    </lineage>
</organism>
<accession>A0ABY8FZD8</accession>
<evidence type="ECO:0000313" key="1">
    <source>
        <dbReference type="EMBL" id="WFM83887.1"/>
    </source>
</evidence>